<evidence type="ECO:0000256" key="4">
    <source>
        <dbReference type="ARBA" id="ARBA00008025"/>
    </source>
</evidence>
<dbReference type="SUPFAM" id="SSF64356">
    <property type="entry name" value="SNARE-like"/>
    <property type="match status" value="1"/>
</dbReference>
<feature type="transmembrane region" description="Helical" evidence="10">
    <location>
        <begin position="201"/>
        <end position="220"/>
    </location>
</feature>
<keyword evidence="10" id="KW-1133">Transmembrane helix</keyword>
<evidence type="ECO:0000256" key="7">
    <source>
        <dbReference type="ARBA" id="ARBA00023136"/>
    </source>
</evidence>
<feature type="transmembrane region" description="Helical" evidence="10">
    <location>
        <begin position="227"/>
        <end position="244"/>
    </location>
</feature>
<evidence type="ECO:0000256" key="6">
    <source>
        <dbReference type="ARBA" id="ARBA00023054"/>
    </source>
</evidence>
<gene>
    <name evidence="12" type="ORF">GDO78_020769</name>
</gene>
<dbReference type="AlphaFoldDB" id="A0A8J6JZ62"/>
<dbReference type="InterPro" id="IPR059071">
    <property type="entry name" value="SEC22a-c_C"/>
</dbReference>
<evidence type="ECO:0000313" key="12">
    <source>
        <dbReference type="EMBL" id="KAG9469339.1"/>
    </source>
</evidence>
<comment type="similarity">
    <text evidence="4">Belongs to the synaptobrevin family.</text>
</comment>
<dbReference type="GO" id="GO:0005484">
    <property type="term" value="F:SNAP receptor activity"/>
    <property type="evidence" value="ECO:0007669"/>
    <property type="project" value="InterPro"/>
</dbReference>
<dbReference type="Pfam" id="PF13774">
    <property type="entry name" value="Longin"/>
    <property type="match status" value="1"/>
</dbReference>
<dbReference type="PROSITE" id="PS50859">
    <property type="entry name" value="LONGIN"/>
    <property type="match status" value="1"/>
</dbReference>
<dbReference type="Pfam" id="PF25970">
    <property type="entry name" value="SEC22a_C"/>
    <property type="match status" value="1"/>
</dbReference>
<dbReference type="GO" id="GO:0042470">
    <property type="term" value="C:melanosome"/>
    <property type="evidence" value="ECO:0007669"/>
    <property type="project" value="UniProtKB-SubCell"/>
</dbReference>
<evidence type="ECO:0000256" key="1">
    <source>
        <dbReference type="ARBA" id="ARBA00004163"/>
    </source>
</evidence>
<comment type="function">
    <text evidence="8">SNARE involved in targeting and fusion of ER-derived transport vesicles with the Golgi complex as well as Golgi-derived retrograde transport vesicles with the ER.</text>
</comment>
<comment type="caution">
    <text evidence="12">The sequence shown here is derived from an EMBL/GenBank/DDBJ whole genome shotgun (WGS) entry which is preliminary data.</text>
</comment>
<dbReference type="EMBL" id="WNTK01000556">
    <property type="protein sequence ID" value="KAG9469339.1"/>
    <property type="molecule type" value="Genomic_DNA"/>
</dbReference>
<evidence type="ECO:0000256" key="8">
    <source>
        <dbReference type="ARBA" id="ARBA00024173"/>
    </source>
</evidence>
<dbReference type="InterPro" id="IPR044565">
    <property type="entry name" value="Sec22"/>
</dbReference>
<dbReference type="Gene3D" id="3.30.450.50">
    <property type="entry name" value="Longin domain"/>
    <property type="match status" value="1"/>
</dbReference>
<reference evidence="12" key="1">
    <citation type="thesis" date="2020" institute="ProQuest LLC" country="789 East Eisenhower Parkway, Ann Arbor, MI, USA">
        <title>Comparative Genomics and Chromosome Evolution.</title>
        <authorList>
            <person name="Mudd A.B."/>
        </authorList>
    </citation>
    <scope>NUCLEOTIDE SEQUENCE</scope>
    <source>
        <strain evidence="12">HN-11 Male</strain>
        <tissue evidence="12">Kidney and liver</tissue>
    </source>
</reference>
<dbReference type="GO" id="GO:0005794">
    <property type="term" value="C:Golgi apparatus"/>
    <property type="evidence" value="ECO:0007669"/>
    <property type="project" value="UniProtKB-SubCell"/>
</dbReference>
<keyword evidence="7 10" id="KW-0472">Membrane</keyword>
<comment type="subcellular location">
    <subcellularLocation>
        <location evidence="1">Endoplasmic reticulum membrane</location>
        <topology evidence="1">Single-pass type IV membrane protein</topology>
    </subcellularLocation>
    <subcellularLocation>
        <location evidence="9">Golgi apparatus</location>
        <location evidence="9">cis-Golgi network membrane</location>
    </subcellularLocation>
    <subcellularLocation>
        <location evidence="2">Golgi apparatus</location>
        <location evidence="2">trans-Golgi network membrane</location>
    </subcellularLocation>
    <subcellularLocation>
        <location evidence="3">Melanosome</location>
    </subcellularLocation>
</comment>
<dbReference type="CDD" id="cd14824">
    <property type="entry name" value="Longin"/>
    <property type="match status" value="1"/>
</dbReference>
<evidence type="ECO:0000259" key="11">
    <source>
        <dbReference type="PROSITE" id="PS50859"/>
    </source>
</evidence>
<sequence>MILYACIVRLQDGLPLSASTDFHPNKQVLECKKWLRRLCVNLCQQPARGTARVCDLSIHFCSAGDISSLTICSSSYQSTTAFSFLEELNWEFSSLYNSTAIALASRPYAFLEFGKSRMIDALSAWLFIPETTYQHLPESPPTRLADVPAAHGAANHRMSPVSVLGILSLTLNIMCGALSLIRGVHLAENSFQDGYENAGRVLAFLTAFSASILQCYLYLFYCPARKLKSWGLLVVIGLCNVYLYGLRNLWQISFHVFVAFLSAVQIVTRRPADRRSDCGV</sequence>
<keyword evidence="5" id="KW-0813">Transport</keyword>
<evidence type="ECO:0000256" key="3">
    <source>
        <dbReference type="ARBA" id="ARBA00004223"/>
    </source>
</evidence>
<evidence type="ECO:0000256" key="9">
    <source>
        <dbReference type="ARBA" id="ARBA00024188"/>
    </source>
</evidence>
<accession>A0A8J6JZ62</accession>
<name>A0A8J6JZ62_ELECQ</name>
<dbReference type="PANTHER" id="PTHR45837">
    <property type="entry name" value="VESICLE-TRAFFICKING PROTEIN SEC22B"/>
    <property type="match status" value="1"/>
</dbReference>
<protein>
    <recommendedName>
        <fullName evidence="11">Longin domain-containing protein</fullName>
    </recommendedName>
</protein>
<keyword evidence="13" id="KW-1185">Reference proteome</keyword>
<dbReference type="Proteomes" id="UP000770717">
    <property type="component" value="Unassembled WGS sequence"/>
</dbReference>
<proteinExistence type="inferred from homology"/>
<evidence type="ECO:0000256" key="2">
    <source>
        <dbReference type="ARBA" id="ARBA00004198"/>
    </source>
</evidence>
<dbReference type="GO" id="GO:0005789">
    <property type="term" value="C:endoplasmic reticulum membrane"/>
    <property type="evidence" value="ECO:0007669"/>
    <property type="project" value="UniProtKB-SubCell"/>
</dbReference>
<dbReference type="GO" id="GO:0006890">
    <property type="term" value="P:retrograde vesicle-mediated transport, Golgi to endoplasmic reticulum"/>
    <property type="evidence" value="ECO:0007669"/>
    <property type="project" value="InterPro"/>
</dbReference>
<dbReference type="InterPro" id="IPR010908">
    <property type="entry name" value="Longin_dom"/>
</dbReference>
<dbReference type="SMART" id="SM01270">
    <property type="entry name" value="Longin"/>
    <property type="match status" value="1"/>
</dbReference>
<keyword evidence="10" id="KW-0812">Transmembrane</keyword>
<dbReference type="GO" id="GO:0006888">
    <property type="term" value="P:endoplasmic reticulum to Golgi vesicle-mediated transport"/>
    <property type="evidence" value="ECO:0007669"/>
    <property type="project" value="InterPro"/>
</dbReference>
<dbReference type="InterPro" id="IPR011012">
    <property type="entry name" value="Longin-like_dom_sf"/>
</dbReference>
<feature type="domain" description="Longin" evidence="11">
    <location>
        <begin position="6"/>
        <end position="117"/>
    </location>
</feature>
<evidence type="ECO:0000256" key="10">
    <source>
        <dbReference type="SAM" id="Phobius"/>
    </source>
</evidence>
<dbReference type="OrthoDB" id="1719357at2759"/>
<feature type="transmembrane region" description="Helical" evidence="10">
    <location>
        <begin position="250"/>
        <end position="267"/>
    </location>
</feature>
<evidence type="ECO:0000313" key="13">
    <source>
        <dbReference type="Proteomes" id="UP000770717"/>
    </source>
</evidence>
<keyword evidence="6" id="KW-0175">Coiled coil</keyword>
<dbReference type="GO" id="GO:0015031">
    <property type="term" value="P:protein transport"/>
    <property type="evidence" value="ECO:0007669"/>
    <property type="project" value="UniProtKB-KW"/>
</dbReference>
<organism evidence="12 13">
    <name type="scientific">Eleutherodactylus coqui</name>
    <name type="common">Puerto Rican coqui</name>
    <dbReference type="NCBI Taxonomy" id="57060"/>
    <lineage>
        <taxon>Eukaryota</taxon>
        <taxon>Metazoa</taxon>
        <taxon>Chordata</taxon>
        <taxon>Craniata</taxon>
        <taxon>Vertebrata</taxon>
        <taxon>Euteleostomi</taxon>
        <taxon>Amphibia</taxon>
        <taxon>Batrachia</taxon>
        <taxon>Anura</taxon>
        <taxon>Neobatrachia</taxon>
        <taxon>Hyloidea</taxon>
        <taxon>Eleutherodactylidae</taxon>
        <taxon>Eleutherodactylinae</taxon>
        <taxon>Eleutherodactylus</taxon>
        <taxon>Eleutherodactylus</taxon>
    </lineage>
</organism>
<evidence type="ECO:0000256" key="5">
    <source>
        <dbReference type="ARBA" id="ARBA00022927"/>
    </source>
</evidence>
<keyword evidence="5" id="KW-0653">Protein transport</keyword>
<feature type="transmembrane region" description="Helical" evidence="10">
    <location>
        <begin position="161"/>
        <end position="181"/>
    </location>
</feature>